<dbReference type="Proteomes" id="UP000035681">
    <property type="component" value="Unplaced"/>
</dbReference>
<organism evidence="3">
    <name type="scientific">Strongyloides stercoralis</name>
    <name type="common">Threadworm</name>
    <dbReference type="NCBI Taxonomy" id="6248"/>
    <lineage>
        <taxon>Eukaryota</taxon>
        <taxon>Metazoa</taxon>
        <taxon>Ecdysozoa</taxon>
        <taxon>Nematoda</taxon>
        <taxon>Chromadorea</taxon>
        <taxon>Rhabditida</taxon>
        <taxon>Tylenchina</taxon>
        <taxon>Panagrolaimomorpha</taxon>
        <taxon>Strongyloidoidea</taxon>
        <taxon>Strongyloididae</taxon>
        <taxon>Strongyloides</taxon>
    </lineage>
</organism>
<dbReference type="AlphaFoldDB" id="A0A0K0DXP4"/>
<proteinExistence type="predicted"/>
<dbReference type="WBParaSite" id="TCONS_00009003.p1">
    <property type="protein sequence ID" value="TCONS_00009003.p1"/>
    <property type="gene ID" value="XLOC_006859"/>
</dbReference>
<evidence type="ECO:0000256" key="1">
    <source>
        <dbReference type="SAM" id="MobiDB-lite"/>
    </source>
</evidence>
<name>A0A0K0DXP4_STRER</name>
<keyword evidence="2" id="KW-1185">Reference proteome</keyword>
<sequence>MSKKKFFSKIAKFLRKENDCKKLEKLRVARHKRQRAPSALSDQLYNYEPMPTIYEVDEYDTISIDSVAFNESFDSGRRDSTFSVSCSSDSGHSSISSISSKSTKYSKPTTDLKLKNYQNNNVSISKTCSSIIQSTPFPNVIQQPIIF</sequence>
<reference evidence="3" key="1">
    <citation type="submission" date="2015-08" db="UniProtKB">
        <authorList>
            <consortium name="WormBaseParasite"/>
        </authorList>
    </citation>
    <scope>IDENTIFICATION</scope>
</reference>
<feature type="region of interest" description="Disordered" evidence="1">
    <location>
        <begin position="86"/>
        <end position="107"/>
    </location>
</feature>
<protein>
    <submittedName>
        <fullName evidence="3 4">Uncharacterized protein</fullName>
    </submittedName>
</protein>
<evidence type="ECO:0000313" key="4">
    <source>
        <dbReference type="WBParaSite" id="TCONS_00009003.p1"/>
    </source>
</evidence>
<evidence type="ECO:0000313" key="2">
    <source>
        <dbReference type="Proteomes" id="UP000035681"/>
    </source>
</evidence>
<dbReference type="WBParaSite" id="SSTP_0000200800.1">
    <property type="protein sequence ID" value="SSTP_0000200800.1"/>
    <property type="gene ID" value="SSTP_0000200800"/>
</dbReference>
<accession>A0A0K0DXP4</accession>
<evidence type="ECO:0000313" key="3">
    <source>
        <dbReference type="WBParaSite" id="SSTP_0000200800.1"/>
    </source>
</evidence>